<dbReference type="STRING" id="106549.A0A540NK04"/>
<accession>A0A540NK04</accession>
<sequence length="171" mass="19778">MAKYLCIYKSDRRNILGRSRGNIPVVIVRPTVATSTCKEPFPGWIQGFRTIDSVIAGYCRGKVTCIVANPTLVFDMGLKFFNKACGQYFQDVCVNYNRKLTLVMRLAQLYTPYLLFKGIFDDTNSEELQRVASEYYIDAKEFNFDSITINWEDYIMNTHIPGLRKHVMSKR</sequence>
<dbReference type="GO" id="GO:0102965">
    <property type="term" value="F:alcohol-forming long-chain fatty acyl-CoA reductase activity"/>
    <property type="evidence" value="ECO:0007669"/>
    <property type="project" value="UniProtKB-EC"/>
</dbReference>
<dbReference type="PANTHER" id="PTHR11011:SF84">
    <property type="entry name" value="ACYL-COA REDUCTASE-LIKE PROTEIN, PUTATIVE-RELATED"/>
    <property type="match status" value="1"/>
</dbReference>
<keyword evidence="3" id="KW-1185">Reference proteome</keyword>
<dbReference type="PANTHER" id="PTHR11011">
    <property type="entry name" value="MALE STERILITY PROTEIN 2-RELATED"/>
    <property type="match status" value="1"/>
</dbReference>
<reference evidence="2 3" key="1">
    <citation type="journal article" date="2019" name="G3 (Bethesda)">
        <title>Sequencing of a Wild Apple (Malus baccata) Genome Unravels the Differences Between Cultivated and Wild Apple Species Regarding Disease Resistance and Cold Tolerance.</title>
        <authorList>
            <person name="Chen X."/>
        </authorList>
    </citation>
    <scope>NUCLEOTIDE SEQUENCE [LARGE SCALE GENOMIC DNA]</scope>
    <source>
        <strain evidence="3">cv. Shandingzi</strain>
        <tissue evidence="2">Leaves</tissue>
    </source>
</reference>
<dbReference type="EMBL" id="VIEB01000030">
    <property type="protein sequence ID" value="TQE11372.1"/>
    <property type="molecule type" value="Genomic_DNA"/>
</dbReference>
<dbReference type="Proteomes" id="UP000315295">
    <property type="component" value="Unassembled WGS sequence"/>
</dbReference>
<evidence type="ECO:0000313" key="3">
    <source>
        <dbReference type="Proteomes" id="UP000315295"/>
    </source>
</evidence>
<dbReference type="CDD" id="cd09071">
    <property type="entry name" value="FAR_C"/>
    <property type="match status" value="1"/>
</dbReference>
<name>A0A540NK04_MALBA</name>
<dbReference type="GO" id="GO:0010345">
    <property type="term" value="P:suberin biosynthetic process"/>
    <property type="evidence" value="ECO:0007669"/>
    <property type="project" value="TreeGrafter"/>
</dbReference>
<evidence type="ECO:0000259" key="1">
    <source>
        <dbReference type="Pfam" id="PF03015"/>
    </source>
</evidence>
<dbReference type="Pfam" id="PF03015">
    <property type="entry name" value="Sterile"/>
    <property type="match status" value="1"/>
</dbReference>
<comment type="caution">
    <text evidence="2">The sequence shown here is derived from an EMBL/GenBank/DDBJ whole genome shotgun (WGS) entry which is preliminary data.</text>
</comment>
<protein>
    <recommendedName>
        <fullName evidence="1">Fatty acyl-CoA reductase C-terminal domain-containing protein</fullName>
    </recommendedName>
</protein>
<organism evidence="2 3">
    <name type="scientific">Malus baccata</name>
    <name type="common">Siberian crab apple</name>
    <name type="synonym">Pyrus baccata</name>
    <dbReference type="NCBI Taxonomy" id="106549"/>
    <lineage>
        <taxon>Eukaryota</taxon>
        <taxon>Viridiplantae</taxon>
        <taxon>Streptophyta</taxon>
        <taxon>Embryophyta</taxon>
        <taxon>Tracheophyta</taxon>
        <taxon>Spermatophyta</taxon>
        <taxon>Magnoliopsida</taxon>
        <taxon>eudicotyledons</taxon>
        <taxon>Gunneridae</taxon>
        <taxon>Pentapetalae</taxon>
        <taxon>rosids</taxon>
        <taxon>fabids</taxon>
        <taxon>Rosales</taxon>
        <taxon>Rosaceae</taxon>
        <taxon>Amygdaloideae</taxon>
        <taxon>Maleae</taxon>
        <taxon>Malus</taxon>
    </lineage>
</organism>
<gene>
    <name evidence="2" type="ORF">C1H46_002935</name>
</gene>
<evidence type="ECO:0000313" key="2">
    <source>
        <dbReference type="EMBL" id="TQE11372.1"/>
    </source>
</evidence>
<feature type="domain" description="Fatty acyl-CoA reductase C-terminal" evidence="1">
    <location>
        <begin position="76"/>
        <end position="169"/>
    </location>
</feature>
<dbReference type="GO" id="GO:0035336">
    <property type="term" value="P:long-chain fatty-acyl-CoA metabolic process"/>
    <property type="evidence" value="ECO:0007669"/>
    <property type="project" value="TreeGrafter"/>
</dbReference>
<dbReference type="InterPro" id="IPR026055">
    <property type="entry name" value="FAR"/>
</dbReference>
<dbReference type="GO" id="GO:0080019">
    <property type="term" value="F:alcohol-forming very long-chain fatty acyl-CoA reductase activity"/>
    <property type="evidence" value="ECO:0007669"/>
    <property type="project" value="InterPro"/>
</dbReference>
<proteinExistence type="predicted"/>
<dbReference type="InterPro" id="IPR033640">
    <property type="entry name" value="FAR_C"/>
</dbReference>
<dbReference type="AlphaFoldDB" id="A0A540NK04"/>